<dbReference type="GO" id="GO:0016747">
    <property type="term" value="F:acyltransferase activity, transferring groups other than amino-acyl groups"/>
    <property type="evidence" value="ECO:0007669"/>
    <property type="project" value="InterPro"/>
</dbReference>
<dbReference type="Proteomes" id="UP000823926">
    <property type="component" value="Unassembled WGS sequence"/>
</dbReference>
<dbReference type="InterPro" id="IPR002656">
    <property type="entry name" value="Acyl_transf_3_dom"/>
</dbReference>
<dbReference type="AlphaFoldDB" id="A0A9D1QD13"/>
<keyword evidence="3" id="KW-0012">Acyltransferase</keyword>
<gene>
    <name evidence="3" type="ORF">H9888_03370</name>
</gene>
<feature type="transmembrane region" description="Helical" evidence="1">
    <location>
        <begin position="214"/>
        <end position="237"/>
    </location>
</feature>
<comment type="caution">
    <text evidence="3">The sequence shown here is derived from an EMBL/GenBank/DDBJ whole genome shotgun (WGS) entry which is preliminary data.</text>
</comment>
<dbReference type="InterPro" id="IPR052734">
    <property type="entry name" value="Nod_factor_acetyltransferase"/>
</dbReference>
<dbReference type="PANTHER" id="PTHR37312">
    <property type="entry name" value="MEMBRANE-BOUND ACYLTRANSFERASE YKRP-RELATED"/>
    <property type="match status" value="1"/>
</dbReference>
<keyword evidence="1" id="KW-0472">Membrane</keyword>
<evidence type="ECO:0000313" key="4">
    <source>
        <dbReference type="Proteomes" id="UP000823926"/>
    </source>
</evidence>
<feature type="transmembrane region" description="Helical" evidence="1">
    <location>
        <begin position="130"/>
        <end position="150"/>
    </location>
</feature>
<evidence type="ECO:0000256" key="1">
    <source>
        <dbReference type="SAM" id="Phobius"/>
    </source>
</evidence>
<feature type="transmembrane region" description="Helical" evidence="1">
    <location>
        <begin position="186"/>
        <end position="207"/>
    </location>
</feature>
<organism evidence="3 4">
    <name type="scientific">Candidatus Rikenella faecigallinarum</name>
    <dbReference type="NCBI Taxonomy" id="2838745"/>
    <lineage>
        <taxon>Bacteria</taxon>
        <taxon>Pseudomonadati</taxon>
        <taxon>Bacteroidota</taxon>
        <taxon>Bacteroidia</taxon>
        <taxon>Bacteroidales</taxon>
        <taxon>Rikenellaceae</taxon>
        <taxon>Rikenella</taxon>
    </lineage>
</organism>
<reference evidence="3" key="1">
    <citation type="journal article" date="2021" name="PeerJ">
        <title>Extensive microbial diversity within the chicken gut microbiome revealed by metagenomics and culture.</title>
        <authorList>
            <person name="Gilroy R."/>
            <person name="Ravi A."/>
            <person name="Getino M."/>
            <person name="Pursley I."/>
            <person name="Horton D.L."/>
            <person name="Alikhan N.F."/>
            <person name="Baker D."/>
            <person name="Gharbi K."/>
            <person name="Hall N."/>
            <person name="Watson M."/>
            <person name="Adriaenssens E.M."/>
            <person name="Foster-Nyarko E."/>
            <person name="Jarju S."/>
            <person name="Secka A."/>
            <person name="Antonio M."/>
            <person name="Oren A."/>
            <person name="Chaudhuri R.R."/>
            <person name="La Ragione R."/>
            <person name="Hildebrand F."/>
            <person name="Pallen M.J."/>
        </authorList>
    </citation>
    <scope>NUCLEOTIDE SEQUENCE</scope>
    <source>
        <strain evidence="3">ChiBcec15-1070</strain>
    </source>
</reference>
<proteinExistence type="predicted"/>
<reference evidence="3" key="2">
    <citation type="submission" date="2021-04" db="EMBL/GenBank/DDBJ databases">
        <authorList>
            <person name="Gilroy R."/>
        </authorList>
    </citation>
    <scope>NUCLEOTIDE SEQUENCE</scope>
    <source>
        <strain evidence="3">ChiBcec15-1070</strain>
    </source>
</reference>
<feature type="transmembrane region" description="Helical" evidence="1">
    <location>
        <begin position="243"/>
        <end position="265"/>
    </location>
</feature>
<keyword evidence="1" id="KW-1133">Transmembrane helix</keyword>
<accession>A0A9D1QD13</accession>
<keyword evidence="3" id="KW-0808">Transferase</keyword>
<dbReference type="EMBL" id="DXHL01000019">
    <property type="protein sequence ID" value="HIW10521.1"/>
    <property type="molecule type" value="Genomic_DNA"/>
</dbReference>
<dbReference type="Pfam" id="PF01757">
    <property type="entry name" value="Acyl_transf_3"/>
    <property type="match status" value="1"/>
</dbReference>
<evidence type="ECO:0000259" key="2">
    <source>
        <dbReference type="Pfam" id="PF01757"/>
    </source>
</evidence>
<protein>
    <submittedName>
        <fullName evidence="3">Acyltransferase family protein</fullName>
    </submittedName>
</protein>
<feature type="transmembrane region" description="Helical" evidence="1">
    <location>
        <begin position="85"/>
        <end position="103"/>
    </location>
</feature>
<dbReference type="PANTHER" id="PTHR37312:SF1">
    <property type="entry name" value="MEMBRANE-BOUND ACYLTRANSFERASE YKRP-RELATED"/>
    <property type="match status" value="1"/>
</dbReference>
<feature type="transmembrane region" description="Helical" evidence="1">
    <location>
        <begin position="32"/>
        <end position="52"/>
    </location>
</feature>
<feature type="transmembrane region" description="Helical" evidence="1">
    <location>
        <begin position="162"/>
        <end position="180"/>
    </location>
</feature>
<feature type="domain" description="Acyltransferase 3" evidence="2">
    <location>
        <begin position="4"/>
        <end position="325"/>
    </location>
</feature>
<evidence type="ECO:0000313" key="3">
    <source>
        <dbReference type="EMBL" id="HIW10521.1"/>
    </source>
</evidence>
<sequence>MRNPYISFLQAFGIVLVVVGHAFPTDGHHNLLYQWIYSFHMPLWVFLSGYLLRYTAPPAPQGVCPLAEIRFGGKSGFLDTKVRRLLVPYLLISTLVFLPKVWLSHWAVKPVALSWGAYFEMLLVPARNVIVYYWFLPTIFILLVGTVLLAKGLARMGLGGRVPLWGWVVAAAVLALWNPLGGVQWLNLGGVVKFAFYFVLGMAYCTYQDEIDRNLYFGAPWTTLGWGITSVLAGGFGMAPHGALWSMLIAVSGILFALSLGHTYLQSGKTFLAPLDGATYAIFLFSWFPQSALRVVMYDYGHLSPWIGVPLSAAAGLALPWLLWRALQYGKRWPAGRSIAQMLGQ</sequence>
<keyword evidence="1" id="KW-0812">Transmembrane</keyword>
<name>A0A9D1QD13_9BACT</name>
<feature type="transmembrane region" description="Helical" evidence="1">
    <location>
        <begin position="277"/>
        <end position="297"/>
    </location>
</feature>
<feature type="transmembrane region" description="Helical" evidence="1">
    <location>
        <begin position="303"/>
        <end position="324"/>
    </location>
</feature>